<reference evidence="4" key="2">
    <citation type="submission" date="2021-03" db="UniProtKB">
        <authorList>
            <consortium name="EnsemblPlants"/>
        </authorList>
    </citation>
    <scope>IDENTIFICATION</scope>
</reference>
<keyword evidence="1" id="KW-0732">Signal</keyword>
<gene>
    <name evidence="4" type="primary">LOC110713591</name>
</gene>
<dbReference type="PANTHER" id="PTHR32018">
    <property type="entry name" value="RHAMNOGALACTURONATE LYASE FAMILY PROTEIN"/>
    <property type="match status" value="1"/>
</dbReference>
<evidence type="ECO:0000313" key="5">
    <source>
        <dbReference type="Proteomes" id="UP000596660"/>
    </source>
</evidence>
<feature type="domain" description="Rhamnogalacturonan lyase" evidence="3">
    <location>
        <begin position="363"/>
        <end position="435"/>
    </location>
</feature>
<feature type="domain" description="Rhamnogalacturonan lyase" evidence="2">
    <location>
        <begin position="449"/>
        <end position="638"/>
    </location>
</feature>
<dbReference type="InterPro" id="IPR029411">
    <property type="entry name" value="RG-lyase_III"/>
</dbReference>
<dbReference type="InterPro" id="IPR013784">
    <property type="entry name" value="Carb-bd-like_fold"/>
</dbReference>
<dbReference type="InterPro" id="IPR008979">
    <property type="entry name" value="Galactose-bd-like_sf"/>
</dbReference>
<dbReference type="EnsemblPlants" id="AUR62026233-RA">
    <property type="protein sequence ID" value="AUR62026233-RA:cds"/>
    <property type="gene ID" value="AUR62026233"/>
</dbReference>
<evidence type="ECO:0000259" key="2">
    <source>
        <dbReference type="Pfam" id="PF14683"/>
    </source>
</evidence>
<dbReference type="SUPFAM" id="SSF49452">
    <property type="entry name" value="Starch-binding domain-like"/>
    <property type="match status" value="1"/>
</dbReference>
<dbReference type="GO" id="GO:0030246">
    <property type="term" value="F:carbohydrate binding"/>
    <property type="evidence" value="ECO:0007669"/>
    <property type="project" value="InterPro"/>
</dbReference>
<evidence type="ECO:0008006" key="6">
    <source>
        <dbReference type="Google" id="ProtNLM"/>
    </source>
</evidence>
<dbReference type="CDD" id="cd10320">
    <property type="entry name" value="RGL4_N"/>
    <property type="match status" value="1"/>
</dbReference>
<keyword evidence="5" id="KW-1185">Reference proteome</keyword>
<proteinExistence type="predicted"/>
<dbReference type="Pfam" id="PF14683">
    <property type="entry name" value="CBM-like"/>
    <property type="match status" value="1"/>
</dbReference>
<dbReference type="PANTHER" id="PTHR32018:SF6">
    <property type="entry name" value="RHAMNOGALACTURONAN ENDOLYASE"/>
    <property type="match status" value="1"/>
</dbReference>
<dbReference type="SUPFAM" id="SSF49785">
    <property type="entry name" value="Galactose-binding domain-like"/>
    <property type="match status" value="1"/>
</dbReference>
<accession>A0A803MAW6</accession>
<name>A0A803MAW6_CHEQI</name>
<sequence>DMPKKINDNEGTKDIAQPVTLSVNQQYVVMDNGIVQVTIAIPGGHVAEIQYGGMKNVLDSSRKVNSRGYWNIFWTTEDTKGEDWLHMENFKVITEDDDKVELSFSTQWSGDQNSIPINIDKRFVMLRGSSGLYNYVVLDHDQSFPATTLSQIRVAYKLPNKFNYMAISDDIQKFMPMEQDYKNGQPLAYREAIIWTNSSDPTMKTAVEDKYQYSQDMKDQQVHGWISSGEFPVGFWLIKASTEFYSAGPFKQELTSHMGPVSLIDFFSGHYAGQNFLLSVQDRERWQKVIGPYFVYLNKASTSNDPYAQLWSDAKQQLQKEIEKWPYDFPSSEIYAKVHQRGSVGGQLLIRDRYLSNELIPASSAWVGLTAPGEQGSWQTETKGYQFWTKADNDGNFIIKGVHEGEYSLFAWVPGFLGEHKHNSNIFVHPGDQINMNEIVYEPPRNGPTLWEIGIPDRTAAEFFVPDPSPEYINPALLSNEKNKYRQYGLWDRYTDLYPDNDLVYTVGVSNSTKDWFFAHVPRRTENKNLQPATWQIQFPLNNVNPYGSYTLRISLASASAAQLRVRFNVNPTSRPHFTTSKIGLDNAIARHGIHGLYWQFSFDVSGTLLQNGMNTLYLTQSIASSPFCGVMYDYLRLEGPSS</sequence>
<dbReference type="Gene3D" id="2.60.120.260">
    <property type="entry name" value="Galactose-binding domain-like"/>
    <property type="match status" value="1"/>
</dbReference>
<organism evidence="4 5">
    <name type="scientific">Chenopodium quinoa</name>
    <name type="common">Quinoa</name>
    <dbReference type="NCBI Taxonomy" id="63459"/>
    <lineage>
        <taxon>Eukaryota</taxon>
        <taxon>Viridiplantae</taxon>
        <taxon>Streptophyta</taxon>
        <taxon>Embryophyta</taxon>
        <taxon>Tracheophyta</taxon>
        <taxon>Spermatophyta</taxon>
        <taxon>Magnoliopsida</taxon>
        <taxon>eudicotyledons</taxon>
        <taxon>Gunneridae</taxon>
        <taxon>Pentapetalae</taxon>
        <taxon>Caryophyllales</taxon>
        <taxon>Chenopodiaceae</taxon>
        <taxon>Chenopodioideae</taxon>
        <taxon>Atripliceae</taxon>
        <taxon>Chenopodium</taxon>
    </lineage>
</organism>
<dbReference type="Pfam" id="PF06045">
    <property type="entry name" value="Rhamnogal_lyase"/>
    <property type="match status" value="1"/>
</dbReference>
<dbReference type="Proteomes" id="UP000596660">
    <property type="component" value="Unplaced"/>
</dbReference>
<dbReference type="OMA" id="ECPALNI"/>
<dbReference type="InterPro" id="IPR010325">
    <property type="entry name" value="Rhamnogal_lyase"/>
</dbReference>
<dbReference type="Gene3D" id="2.60.40.1120">
    <property type="entry name" value="Carboxypeptidase-like, regulatory domain"/>
    <property type="match status" value="1"/>
</dbReference>
<reference evidence="4" key="1">
    <citation type="journal article" date="2017" name="Nature">
        <title>The genome of Chenopodium quinoa.</title>
        <authorList>
            <person name="Jarvis D.E."/>
            <person name="Ho Y.S."/>
            <person name="Lightfoot D.J."/>
            <person name="Schmoeckel S.M."/>
            <person name="Li B."/>
            <person name="Borm T.J.A."/>
            <person name="Ohyanagi H."/>
            <person name="Mineta K."/>
            <person name="Michell C.T."/>
            <person name="Saber N."/>
            <person name="Kharbatia N.M."/>
            <person name="Rupper R.R."/>
            <person name="Sharp A.R."/>
            <person name="Dally N."/>
            <person name="Boughton B.A."/>
            <person name="Woo Y.H."/>
            <person name="Gao G."/>
            <person name="Schijlen E.G.W.M."/>
            <person name="Guo X."/>
            <person name="Momin A.A."/>
            <person name="Negrao S."/>
            <person name="Al-Babili S."/>
            <person name="Gehring C."/>
            <person name="Roessner U."/>
            <person name="Jung C."/>
            <person name="Murphy K."/>
            <person name="Arold S.T."/>
            <person name="Gojobori T."/>
            <person name="van der Linden C.G."/>
            <person name="van Loo E.N."/>
            <person name="Jellen E.N."/>
            <person name="Maughan P.J."/>
            <person name="Tester M."/>
        </authorList>
    </citation>
    <scope>NUCLEOTIDE SEQUENCE [LARGE SCALE GENOMIC DNA]</scope>
    <source>
        <strain evidence="4">cv. PI 614886</strain>
    </source>
</reference>
<evidence type="ECO:0000256" key="1">
    <source>
        <dbReference type="ARBA" id="ARBA00022729"/>
    </source>
</evidence>
<dbReference type="AlphaFoldDB" id="A0A803MAW6"/>
<dbReference type="CDD" id="cd10317">
    <property type="entry name" value="RGL4_C"/>
    <property type="match status" value="1"/>
</dbReference>
<protein>
    <recommendedName>
        <fullName evidence="6">Rhamnogalacturonan endolyase</fullName>
    </recommendedName>
</protein>
<dbReference type="InterPro" id="IPR029413">
    <property type="entry name" value="RG-lyase_II"/>
</dbReference>
<dbReference type="Pfam" id="PF14686">
    <property type="entry name" value="fn3_3"/>
    <property type="match status" value="1"/>
</dbReference>
<evidence type="ECO:0000259" key="3">
    <source>
        <dbReference type="Pfam" id="PF14686"/>
    </source>
</evidence>
<evidence type="ECO:0000313" key="4">
    <source>
        <dbReference type="EnsemblPlants" id="AUR62026233-RA:cds"/>
    </source>
</evidence>
<dbReference type="Gramene" id="AUR62026233-RA">
    <property type="protein sequence ID" value="AUR62026233-RA:cds"/>
    <property type="gene ID" value="AUR62026233"/>
</dbReference>
<dbReference type="InterPro" id="IPR014718">
    <property type="entry name" value="GH-type_carb-bd"/>
</dbReference>
<dbReference type="CDD" id="cd10316">
    <property type="entry name" value="RGL4_M"/>
    <property type="match status" value="1"/>
</dbReference>
<dbReference type="Gene3D" id="2.70.98.10">
    <property type="match status" value="1"/>
</dbReference>
<dbReference type="InterPro" id="IPR051850">
    <property type="entry name" value="Polysacch_Lyase_4"/>
</dbReference>